<feature type="transmembrane region" description="Helical" evidence="1">
    <location>
        <begin position="6"/>
        <end position="24"/>
    </location>
</feature>
<protein>
    <submittedName>
        <fullName evidence="2">Uncharacterized protein</fullName>
    </submittedName>
</protein>
<keyword evidence="1" id="KW-0812">Transmembrane</keyword>
<evidence type="ECO:0000313" key="2">
    <source>
        <dbReference type="EMBL" id="GGI78954.1"/>
    </source>
</evidence>
<sequence length="53" mass="5786">MLIFVLISLLIGAALGFLVAFLIFRNNKPAQPQTFVAQQQGFGQPPQGPHPPR</sequence>
<dbReference type="AlphaFoldDB" id="A0A917N9G0"/>
<reference evidence="2 3" key="1">
    <citation type="journal article" date="2014" name="Int. J. Syst. Evol. Microbiol.">
        <title>Complete genome sequence of Corynebacterium casei LMG S-19264T (=DSM 44701T), isolated from a smear-ripened cheese.</title>
        <authorList>
            <consortium name="US DOE Joint Genome Institute (JGI-PGF)"/>
            <person name="Walter F."/>
            <person name="Albersmeier A."/>
            <person name="Kalinowski J."/>
            <person name="Ruckert C."/>
        </authorList>
    </citation>
    <scope>NUCLEOTIDE SEQUENCE [LARGE SCALE GENOMIC DNA]</scope>
    <source>
        <strain evidence="2 3">CGMCC 4.7206</strain>
    </source>
</reference>
<name>A0A917N9G0_9PSEU</name>
<proteinExistence type="predicted"/>
<dbReference type="EMBL" id="BMMT01000003">
    <property type="protein sequence ID" value="GGI78954.1"/>
    <property type="molecule type" value="Genomic_DNA"/>
</dbReference>
<accession>A0A917N9G0</accession>
<gene>
    <name evidence="2" type="ORF">GCM10011581_15100</name>
</gene>
<dbReference type="Proteomes" id="UP000597989">
    <property type="component" value="Unassembled WGS sequence"/>
</dbReference>
<evidence type="ECO:0000256" key="1">
    <source>
        <dbReference type="SAM" id="Phobius"/>
    </source>
</evidence>
<keyword evidence="1" id="KW-1133">Transmembrane helix</keyword>
<organism evidence="2 3">
    <name type="scientific">Saccharopolyspora thermophila</name>
    <dbReference type="NCBI Taxonomy" id="89367"/>
    <lineage>
        <taxon>Bacteria</taxon>
        <taxon>Bacillati</taxon>
        <taxon>Actinomycetota</taxon>
        <taxon>Actinomycetes</taxon>
        <taxon>Pseudonocardiales</taxon>
        <taxon>Pseudonocardiaceae</taxon>
        <taxon>Saccharopolyspora</taxon>
    </lineage>
</organism>
<keyword evidence="1" id="KW-0472">Membrane</keyword>
<evidence type="ECO:0000313" key="3">
    <source>
        <dbReference type="Proteomes" id="UP000597989"/>
    </source>
</evidence>
<comment type="caution">
    <text evidence="2">The sequence shown here is derived from an EMBL/GenBank/DDBJ whole genome shotgun (WGS) entry which is preliminary data.</text>
</comment>